<evidence type="ECO:0000313" key="1">
    <source>
        <dbReference type="EMBL" id="CAG8726687.1"/>
    </source>
</evidence>
<dbReference type="Proteomes" id="UP000789702">
    <property type="component" value="Unassembled WGS sequence"/>
</dbReference>
<feature type="non-terminal residue" evidence="1">
    <location>
        <position position="1"/>
    </location>
</feature>
<gene>
    <name evidence="1" type="ORF">DHETER_LOCUS13179</name>
</gene>
<organism evidence="1 2">
    <name type="scientific">Dentiscutata heterogama</name>
    <dbReference type="NCBI Taxonomy" id="1316150"/>
    <lineage>
        <taxon>Eukaryota</taxon>
        <taxon>Fungi</taxon>
        <taxon>Fungi incertae sedis</taxon>
        <taxon>Mucoromycota</taxon>
        <taxon>Glomeromycotina</taxon>
        <taxon>Glomeromycetes</taxon>
        <taxon>Diversisporales</taxon>
        <taxon>Gigasporaceae</taxon>
        <taxon>Dentiscutata</taxon>
    </lineage>
</organism>
<protein>
    <submittedName>
        <fullName evidence="1">4441_t:CDS:1</fullName>
    </submittedName>
</protein>
<name>A0ACA9Q1S5_9GLOM</name>
<evidence type="ECO:0000313" key="2">
    <source>
        <dbReference type="Proteomes" id="UP000789702"/>
    </source>
</evidence>
<sequence>RPGNVSATPLDSILLWSRSIYRGLHCGANFFQIILNANATASLFSLLTKKWVPIFQQPQPLWIYK</sequence>
<accession>A0ACA9Q1S5</accession>
<comment type="caution">
    <text evidence="1">The sequence shown here is derived from an EMBL/GenBank/DDBJ whole genome shotgun (WGS) entry which is preliminary data.</text>
</comment>
<proteinExistence type="predicted"/>
<dbReference type="EMBL" id="CAJVPU010034983">
    <property type="protein sequence ID" value="CAG8726687.1"/>
    <property type="molecule type" value="Genomic_DNA"/>
</dbReference>
<feature type="non-terminal residue" evidence="1">
    <location>
        <position position="65"/>
    </location>
</feature>
<reference evidence="1" key="1">
    <citation type="submission" date="2021-06" db="EMBL/GenBank/DDBJ databases">
        <authorList>
            <person name="Kallberg Y."/>
            <person name="Tangrot J."/>
            <person name="Rosling A."/>
        </authorList>
    </citation>
    <scope>NUCLEOTIDE SEQUENCE</scope>
    <source>
        <strain evidence="1">IL203A</strain>
    </source>
</reference>
<keyword evidence="2" id="KW-1185">Reference proteome</keyword>